<sequence>MGGEQVAVIRKPGITTTMKTMISYGQTHMTSLQTTGWGLKQESQDILDSQSHIFSGKLHLKYLMGFAEDYTKGILNVKQELILIIARTFKNSYIGEVDADLEIRASKDWKQWKKTWQDLRSKTKRKKSEQLKYTRGTEGGPPHPDELDDEDELILSTIPSTAITGDINIKETPIEFEFPSDGIIIDQPVDTQSPAVIVSDEIAEIVVNEHLYAKENVVPISTTAKTPKTKRTMASQRLHTSALAASTLAEVSQSTLEVQNIMLESCSYLRDKL</sequence>
<dbReference type="PANTHER" id="PTHR36159:SF1">
    <property type="entry name" value="RETROVIRUS-RELATED POL POLYPROTEIN FROM TRANSPOSON 412-LIKE PROTEIN"/>
    <property type="match status" value="1"/>
</dbReference>
<reference evidence="3" key="1">
    <citation type="submission" date="2022-01" db="EMBL/GenBank/DDBJ databases">
        <authorList>
            <person name="King R."/>
        </authorList>
    </citation>
    <scope>NUCLEOTIDE SEQUENCE</scope>
</reference>
<evidence type="ECO:0000259" key="2">
    <source>
        <dbReference type="Pfam" id="PF21738"/>
    </source>
</evidence>
<feature type="region of interest" description="Disordered" evidence="1">
    <location>
        <begin position="121"/>
        <end position="149"/>
    </location>
</feature>
<keyword evidence="4" id="KW-1185">Reference proteome</keyword>
<dbReference type="PANTHER" id="PTHR36159">
    <property type="entry name" value="PROTEIN CBG23766"/>
    <property type="match status" value="1"/>
</dbReference>
<dbReference type="EMBL" id="OU896717">
    <property type="protein sequence ID" value="CAG9814656.1"/>
    <property type="molecule type" value="Genomic_DNA"/>
</dbReference>
<organism evidence="3 4">
    <name type="scientific">Phaedon cochleariae</name>
    <name type="common">Mustard beetle</name>
    <dbReference type="NCBI Taxonomy" id="80249"/>
    <lineage>
        <taxon>Eukaryota</taxon>
        <taxon>Metazoa</taxon>
        <taxon>Ecdysozoa</taxon>
        <taxon>Arthropoda</taxon>
        <taxon>Hexapoda</taxon>
        <taxon>Insecta</taxon>
        <taxon>Pterygota</taxon>
        <taxon>Neoptera</taxon>
        <taxon>Endopterygota</taxon>
        <taxon>Coleoptera</taxon>
        <taxon>Polyphaga</taxon>
        <taxon>Cucujiformia</taxon>
        <taxon>Chrysomeloidea</taxon>
        <taxon>Chrysomelidae</taxon>
        <taxon>Chrysomelinae</taxon>
        <taxon>Chrysomelini</taxon>
        <taxon>Phaedon</taxon>
    </lineage>
</organism>
<evidence type="ECO:0000313" key="4">
    <source>
        <dbReference type="Proteomes" id="UP001153737"/>
    </source>
</evidence>
<evidence type="ECO:0000256" key="1">
    <source>
        <dbReference type="SAM" id="MobiDB-lite"/>
    </source>
</evidence>
<dbReference type="Pfam" id="PF21738">
    <property type="entry name" value="DJR-like_dom"/>
    <property type="match status" value="1"/>
</dbReference>
<protein>
    <recommendedName>
        <fullName evidence="2">Double jelly roll-like domain-containing protein</fullName>
    </recommendedName>
</protein>
<feature type="domain" description="Double jelly roll-like" evidence="2">
    <location>
        <begin position="3"/>
        <end position="110"/>
    </location>
</feature>
<reference evidence="3" key="2">
    <citation type="submission" date="2022-10" db="EMBL/GenBank/DDBJ databases">
        <authorList>
            <consortium name="ENA_rothamsted_submissions"/>
            <consortium name="culmorum"/>
            <person name="King R."/>
        </authorList>
    </citation>
    <scope>NUCLEOTIDE SEQUENCE</scope>
</reference>
<dbReference type="AlphaFoldDB" id="A0A9N9X110"/>
<gene>
    <name evidence="3" type="ORF">PHAECO_LOCUS2367</name>
</gene>
<dbReference type="Proteomes" id="UP001153737">
    <property type="component" value="Chromosome 11"/>
</dbReference>
<accession>A0A9N9X110</accession>
<dbReference type="InterPro" id="IPR049512">
    <property type="entry name" value="DJR-like_dom"/>
</dbReference>
<evidence type="ECO:0000313" key="3">
    <source>
        <dbReference type="EMBL" id="CAG9814656.1"/>
    </source>
</evidence>
<proteinExistence type="predicted"/>
<name>A0A9N9X110_PHACE</name>